<keyword evidence="2" id="KW-1185">Reference proteome</keyword>
<dbReference type="Proteomes" id="UP001620626">
    <property type="component" value="Unassembled WGS sequence"/>
</dbReference>
<dbReference type="EMBL" id="JBICBT010000184">
    <property type="protein sequence ID" value="KAL3121562.1"/>
    <property type="molecule type" value="Genomic_DNA"/>
</dbReference>
<evidence type="ECO:0000313" key="1">
    <source>
        <dbReference type="EMBL" id="KAL3121562.1"/>
    </source>
</evidence>
<sequence length="189" mass="21471">MGKIAEQFLLRNVVVETTAVSRQRRRRDVRQQRNAVQRYGRGGTVLGSDIYAQRKISSSRGKGRVGKQYMDQQTVLAVHRQQMNTQFVDGTAVVPAADWPSMKLFLPLCPPHPPPTPSNVRRRRGRRMRLFAGKCPRRMDDDDGRQLLMSAALYRPPPAVGPVFLRGPPPPPPLRLAYFKRRSEKEICG</sequence>
<name>A0ABD2M220_9BILA</name>
<protein>
    <submittedName>
        <fullName evidence="1">Uncharacterized protein</fullName>
    </submittedName>
</protein>
<dbReference type="AlphaFoldDB" id="A0ABD2M220"/>
<reference evidence="1 2" key="1">
    <citation type="submission" date="2024-10" db="EMBL/GenBank/DDBJ databases">
        <authorList>
            <person name="Kim D."/>
        </authorList>
    </citation>
    <scope>NUCLEOTIDE SEQUENCE [LARGE SCALE GENOMIC DNA]</scope>
    <source>
        <strain evidence="1">BH-2024</strain>
    </source>
</reference>
<organism evidence="1 2">
    <name type="scientific">Heterodera trifolii</name>
    <dbReference type="NCBI Taxonomy" id="157864"/>
    <lineage>
        <taxon>Eukaryota</taxon>
        <taxon>Metazoa</taxon>
        <taxon>Ecdysozoa</taxon>
        <taxon>Nematoda</taxon>
        <taxon>Chromadorea</taxon>
        <taxon>Rhabditida</taxon>
        <taxon>Tylenchina</taxon>
        <taxon>Tylenchomorpha</taxon>
        <taxon>Tylenchoidea</taxon>
        <taxon>Heteroderidae</taxon>
        <taxon>Heteroderinae</taxon>
        <taxon>Heterodera</taxon>
    </lineage>
</organism>
<proteinExistence type="predicted"/>
<evidence type="ECO:0000313" key="2">
    <source>
        <dbReference type="Proteomes" id="UP001620626"/>
    </source>
</evidence>
<comment type="caution">
    <text evidence="1">The sequence shown here is derived from an EMBL/GenBank/DDBJ whole genome shotgun (WGS) entry which is preliminary data.</text>
</comment>
<gene>
    <name evidence="1" type="ORF">niasHT_009039</name>
</gene>
<accession>A0ABD2M220</accession>